<evidence type="ECO:0000313" key="2">
    <source>
        <dbReference type="Proteomes" id="UP000250235"/>
    </source>
</evidence>
<dbReference type="Proteomes" id="UP000250235">
    <property type="component" value="Unassembled WGS sequence"/>
</dbReference>
<accession>A0A2Z7C4Q9</accession>
<gene>
    <name evidence="1" type="ORF">F511_29791</name>
</gene>
<name>A0A2Z7C4Q9_9LAMI</name>
<protein>
    <submittedName>
        <fullName evidence="1">Mannan endo-1,4-beta-mannosidase 8-like</fullName>
    </submittedName>
</protein>
<keyword evidence="2" id="KW-1185">Reference proteome</keyword>
<organism evidence="1 2">
    <name type="scientific">Dorcoceras hygrometricum</name>
    <dbReference type="NCBI Taxonomy" id="472368"/>
    <lineage>
        <taxon>Eukaryota</taxon>
        <taxon>Viridiplantae</taxon>
        <taxon>Streptophyta</taxon>
        <taxon>Embryophyta</taxon>
        <taxon>Tracheophyta</taxon>
        <taxon>Spermatophyta</taxon>
        <taxon>Magnoliopsida</taxon>
        <taxon>eudicotyledons</taxon>
        <taxon>Gunneridae</taxon>
        <taxon>Pentapetalae</taxon>
        <taxon>asterids</taxon>
        <taxon>lamiids</taxon>
        <taxon>Lamiales</taxon>
        <taxon>Gesneriaceae</taxon>
        <taxon>Didymocarpoideae</taxon>
        <taxon>Trichosporeae</taxon>
        <taxon>Loxocarpinae</taxon>
        <taxon>Dorcoceras</taxon>
    </lineage>
</organism>
<evidence type="ECO:0000313" key="1">
    <source>
        <dbReference type="EMBL" id="KZV39225.1"/>
    </source>
</evidence>
<dbReference type="AlphaFoldDB" id="A0A2Z7C4Q9"/>
<proteinExistence type="predicted"/>
<sequence length="90" mass="10094">MVGPHNSRASGPCEQVMDPISAEIEAILRFHRDIEPKSLQELGFELLVAPSFSHILHEFTRTPRRVYAGMVPSTEVTQKEDGIYSPFPLS</sequence>
<reference evidence="1 2" key="1">
    <citation type="journal article" date="2015" name="Proc. Natl. Acad. Sci. U.S.A.">
        <title>The resurrection genome of Boea hygrometrica: A blueprint for survival of dehydration.</title>
        <authorList>
            <person name="Xiao L."/>
            <person name="Yang G."/>
            <person name="Zhang L."/>
            <person name="Yang X."/>
            <person name="Zhao S."/>
            <person name="Ji Z."/>
            <person name="Zhou Q."/>
            <person name="Hu M."/>
            <person name="Wang Y."/>
            <person name="Chen M."/>
            <person name="Xu Y."/>
            <person name="Jin H."/>
            <person name="Xiao X."/>
            <person name="Hu G."/>
            <person name="Bao F."/>
            <person name="Hu Y."/>
            <person name="Wan P."/>
            <person name="Li L."/>
            <person name="Deng X."/>
            <person name="Kuang T."/>
            <person name="Xiang C."/>
            <person name="Zhu J.K."/>
            <person name="Oliver M.J."/>
            <person name="He Y."/>
        </authorList>
    </citation>
    <scope>NUCLEOTIDE SEQUENCE [LARGE SCALE GENOMIC DNA]</scope>
    <source>
        <strain evidence="2">cv. XS01</strain>
    </source>
</reference>
<dbReference type="EMBL" id="KV001293">
    <property type="protein sequence ID" value="KZV39225.1"/>
    <property type="molecule type" value="Genomic_DNA"/>
</dbReference>